<dbReference type="InterPro" id="IPR006131">
    <property type="entry name" value="Asp_carbamoyltransf_Asp/Orn-bd"/>
</dbReference>
<dbReference type="PROSITE" id="PS00097">
    <property type="entry name" value="CARBAMOYLTRANSFERASE"/>
    <property type="match status" value="1"/>
</dbReference>
<dbReference type="EC" id="2.1.3.2" evidence="8"/>
<comment type="pathway">
    <text evidence="2 8">Pyrimidine metabolism; UMP biosynthesis via de novo pathway; (S)-dihydroorotate from bicarbonate: step 2/3.</text>
</comment>
<dbReference type="InterPro" id="IPR006132">
    <property type="entry name" value="Asp/Orn_carbamoyltranf_P-bd"/>
</dbReference>
<comment type="function">
    <text evidence="6 8">Catalyzes the condensation of carbamoyl phosphate and aspartate to form carbamoyl aspartate and inorganic phosphate, the committed step in the de novo pyrimidine nucleotide biosynthesis pathway.</text>
</comment>
<feature type="binding site" evidence="8">
    <location>
        <position position="63"/>
    </location>
    <ligand>
        <name>carbamoyl phosphate</name>
        <dbReference type="ChEBI" id="CHEBI:58228"/>
    </ligand>
</feature>
<dbReference type="RefSeq" id="WP_007066098.1">
    <property type="nucleotide sequence ID" value="NZ_BBWO01000005.1"/>
</dbReference>
<dbReference type="GO" id="GO:0006520">
    <property type="term" value="P:amino acid metabolic process"/>
    <property type="evidence" value="ECO:0007669"/>
    <property type="project" value="InterPro"/>
</dbReference>
<comment type="similarity">
    <text evidence="3 8">Belongs to the aspartate/ornithine carbamoyltransferase superfamily. ATCase family.</text>
</comment>
<dbReference type="PANTHER" id="PTHR45753">
    <property type="entry name" value="ORNITHINE CARBAMOYLTRANSFERASE, MITOCHONDRIAL"/>
    <property type="match status" value="1"/>
</dbReference>
<feature type="binding site" evidence="8">
    <location>
        <position position="229"/>
    </location>
    <ligand>
        <name>L-aspartate</name>
        <dbReference type="ChEBI" id="CHEBI:29991"/>
    </ligand>
</feature>
<feature type="binding site" evidence="8">
    <location>
        <position position="175"/>
    </location>
    <ligand>
        <name>L-aspartate</name>
        <dbReference type="ChEBI" id="CHEBI:29991"/>
    </ligand>
</feature>
<dbReference type="AlphaFoldDB" id="A0A0N7KZ50"/>
<dbReference type="GO" id="GO:0006207">
    <property type="term" value="P:'de novo' pyrimidine nucleobase biosynthetic process"/>
    <property type="evidence" value="ECO:0007669"/>
    <property type="project" value="InterPro"/>
</dbReference>
<dbReference type="GO" id="GO:0044205">
    <property type="term" value="P:'de novo' UMP biosynthetic process"/>
    <property type="evidence" value="ECO:0007669"/>
    <property type="project" value="UniProtKB-UniRule"/>
</dbReference>
<dbReference type="FunFam" id="3.40.50.1370:FF:000007">
    <property type="entry name" value="Aspartate carbamoyltransferase"/>
    <property type="match status" value="1"/>
</dbReference>
<feature type="binding site" evidence="8">
    <location>
        <position position="141"/>
    </location>
    <ligand>
        <name>carbamoyl phosphate</name>
        <dbReference type="ChEBI" id="CHEBI:58228"/>
    </ligand>
</feature>
<dbReference type="SUPFAM" id="SSF53671">
    <property type="entry name" value="Aspartate/ornithine carbamoyltransferase"/>
    <property type="match status" value="1"/>
</dbReference>
<comment type="subunit">
    <text evidence="8">Heterododecamer (2C3:3R2) of six catalytic PyrB chains organized as two trimers (C3), and six regulatory PyrI chains organized as three dimers (R2).</text>
</comment>
<dbReference type="PANTHER" id="PTHR45753:SF6">
    <property type="entry name" value="ASPARTATE CARBAMOYLTRANSFERASE"/>
    <property type="match status" value="1"/>
</dbReference>
<dbReference type="OrthoDB" id="9774690at2"/>
<name>A0A0N7KZ50_9HYPH</name>
<evidence type="ECO:0000256" key="1">
    <source>
        <dbReference type="ARBA" id="ARBA00003822"/>
    </source>
</evidence>
<keyword evidence="4 8" id="KW-0808">Transferase</keyword>
<dbReference type="UniPathway" id="UPA00070">
    <property type="reaction ID" value="UER00116"/>
</dbReference>
<dbReference type="Pfam" id="PF00185">
    <property type="entry name" value="OTCace"/>
    <property type="match status" value="1"/>
</dbReference>
<dbReference type="NCBIfam" id="NF002032">
    <property type="entry name" value="PRK00856.1"/>
    <property type="match status" value="1"/>
</dbReference>
<dbReference type="EMBL" id="LC066397">
    <property type="protein sequence ID" value="BAT31537.1"/>
    <property type="molecule type" value="Genomic_DNA"/>
</dbReference>
<dbReference type="PRINTS" id="PR00101">
    <property type="entry name" value="ATCASE"/>
</dbReference>
<dbReference type="Gene3D" id="3.40.50.1370">
    <property type="entry name" value="Aspartate/ornithine carbamoyltransferase"/>
    <property type="match status" value="2"/>
</dbReference>
<reference evidence="11" key="1">
    <citation type="journal article" date="2015" name="Proc. Natl. Acad. Sci. U.S.A.">
        <title>Bacterial clade with the ribosomal RNA operon on a small plasmid rather than the chromosome.</title>
        <authorList>
            <person name="Anda M."/>
            <person name="Ohtsubo Y."/>
            <person name="Okubo T."/>
            <person name="Sugawara M."/>
            <person name="Nagata Y."/>
            <person name="Tsuda M."/>
            <person name="Minamisawa K."/>
            <person name="Mitsui H."/>
        </authorList>
    </citation>
    <scope>NUCLEOTIDE SEQUENCE</scope>
    <source>
        <strain evidence="11">DSM 15513</strain>
    </source>
</reference>
<dbReference type="GO" id="GO:0016597">
    <property type="term" value="F:amino acid binding"/>
    <property type="evidence" value="ECO:0007669"/>
    <property type="project" value="InterPro"/>
</dbReference>
<proteinExistence type="inferred from homology"/>
<dbReference type="InterPro" id="IPR002082">
    <property type="entry name" value="Asp_carbamoyltransf"/>
</dbReference>
<protein>
    <recommendedName>
        <fullName evidence="8">Aspartate carbamoyltransferase</fullName>
        <ecNumber evidence="8">2.1.3.2</ecNumber>
    </recommendedName>
    <alternativeName>
        <fullName evidence="8">Aspartate transcarbamylase</fullName>
        <shortName evidence="8">ATCase</shortName>
    </alternativeName>
</protein>
<evidence type="ECO:0000256" key="4">
    <source>
        <dbReference type="ARBA" id="ARBA00022679"/>
    </source>
</evidence>
<evidence type="ECO:0000256" key="6">
    <source>
        <dbReference type="ARBA" id="ARBA00043884"/>
    </source>
</evidence>
<dbReference type="NCBIfam" id="TIGR00670">
    <property type="entry name" value="asp_carb_tr"/>
    <property type="match status" value="1"/>
</dbReference>
<dbReference type="PRINTS" id="PR00100">
    <property type="entry name" value="AOTCASE"/>
</dbReference>
<feature type="binding site" evidence="8">
    <location>
        <position position="91"/>
    </location>
    <ligand>
        <name>L-aspartate</name>
        <dbReference type="ChEBI" id="CHEBI:29991"/>
    </ligand>
</feature>
<evidence type="ECO:0000256" key="2">
    <source>
        <dbReference type="ARBA" id="ARBA00004852"/>
    </source>
</evidence>
<evidence type="ECO:0000256" key="5">
    <source>
        <dbReference type="ARBA" id="ARBA00022975"/>
    </source>
</evidence>
<feature type="binding site" evidence="8">
    <location>
        <position position="64"/>
    </location>
    <ligand>
        <name>carbamoyl phosphate</name>
        <dbReference type="ChEBI" id="CHEBI:58228"/>
    </ligand>
</feature>
<gene>
    <name evidence="8" type="primary">pyrB</name>
</gene>
<feature type="domain" description="Aspartate/ornithine carbamoyltransferase carbamoyl-P binding" evidence="10">
    <location>
        <begin position="11"/>
        <end position="153"/>
    </location>
</feature>
<evidence type="ECO:0000259" key="10">
    <source>
        <dbReference type="Pfam" id="PF02729"/>
    </source>
</evidence>
<feature type="binding site" evidence="8">
    <location>
        <position position="271"/>
    </location>
    <ligand>
        <name>carbamoyl phosphate</name>
        <dbReference type="ChEBI" id="CHEBI:58228"/>
    </ligand>
</feature>
<dbReference type="InterPro" id="IPR006130">
    <property type="entry name" value="Asp/Orn_carbamoylTrfase"/>
</dbReference>
<organism evidence="11">
    <name type="scientific">Fulvimarina pelagi</name>
    <dbReference type="NCBI Taxonomy" id="217511"/>
    <lineage>
        <taxon>Bacteria</taxon>
        <taxon>Pseudomonadati</taxon>
        <taxon>Pseudomonadota</taxon>
        <taxon>Alphaproteobacteria</taxon>
        <taxon>Hyphomicrobiales</taxon>
        <taxon>Aurantimonadaceae</taxon>
        <taxon>Fulvimarina</taxon>
    </lineage>
</organism>
<dbReference type="GO" id="GO:0004070">
    <property type="term" value="F:aspartate carbamoyltransferase activity"/>
    <property type="evidence" value="ECO:0007669"/>
    <property type="project" value="UniProtKB-UniRule"/>
</dbReference>
<sequence length="316" mass="34338">MISSASSFDRRHLLGINGLQPTEIVHLLDRAEEAVAVSRRPDKKTSVLKGRTQINLFFEASTRTQASFEIAGKRLGADVMNMSVANSSVKKGETLIDTAMTLNAMQPDILIVRHHAAGAVALLSQKVACSVVNAGDGQHEHPTQALLDALTIRRHKGSEFQHLTVVICGDVLHSRVARSNILLLNALGARVRVVAPSTLLPRGIEQMGVEIVHDMREGLKDADVVMMLRLQRERMEGAFVPSVREYFRYFGLDAEKLAHAKPDALVMHPGPMNRGVEIASDIADGPQSVIEEQVEMGVAVRMAVIATLIGQTGGPR</sequence>
<evidence type="ECO:0000256" key="3">
    <source>
        <dbReference type="ARBA" id="ARBA00008896"/>
    </source>
</evidence>
<evidence type="ECO:0000256" key="8">
    <source>
        <dbReference type="HAMAP-Rule" id="MF_00001"/>
    </source>
</evidence>
<dbReference type="GO" id="GO:0005829">
    <property type="term" value="C:cytosol"/>
    <property type="evidence" value="ECO:0007669"/>
    <property type="project" value="TreeGrafter"/>
</dbReference>
<evidence type="ECO:0000259" key="9">
    <source>
        <dbReference type="Pfam" id="PF00185"/>
    </source>
</evidence>
<comment type="catalytic activity">
    <reaction evidence="7 8">
        <text>carbamoyl phosphate + L-aspartate = N-carbamoyl-L-aspartate + phosphate + H(+)</text>
        <dbReference type="Rhea" id="RHEA:20013"/>
        <dbReference type="ChEBI" id="CHEBI:15378"/>
        <dbReference type="ChEBI" id="CHEBI:29991"/>
        <dbReference type="ChEBI" id="CHEBI:32814"/>
        <dbReference type="ChEBI" id="CHEBI:43474"/>
        <dbReference type="ChEBI" id="CHEBI:58228"/>
        <dbReference type="EC" id="2.1.3.2"/>
    </reaction>
</comment>
<feature type="binding site" evidence="8">
    <location>
        <position position="270"/>
    </location>
    <ligand>
        <name>carbamoyl phosphate</name>
        <dbReference type="ChEBI" id="CHEBI:58228"/>
    </ligand>
</feature>
<dbReference type="Pfam" id="PF02729">
    <property type="entry name" value="OTCace_N"/>
    <property type="match status" value="1"/>
</dbReference>
<feature type="binding site" evidence="8">
    <location>
        <position position="113"/>
    </location>
    <ligand>
        <name>carbamoyl phosphate</name>
        <dbReference type="ChEBI" id="CHEBI:58228"/>
    </ligand>
</feature>
<feature type="binding site" evidence="8">
    <location>
        <position position="144"/>
    </location>
    <ligand>
        <name>carbamoyl phosphate</name>
        <dbReference type="ChEBI" id="CHEBI:58228"/>
    </ligand>
</feature>
<dbReference type="HAMAP" id="MF_00001">
    <property type="entry name" value="Asp_carb_tr"/>
    <property type="match status" value="1"/>
</dbReference>
<evidence type="ECO:0000256" key="7">
    <source>
        <dbReference type="ARBA" id="ARBA00048859"/>
    </source>
</evidence>
<keyword evidence="5 8" id="KW-0665">Pyrimidine biosynthesis</keyword>
<accession>A0A0N7KZ50</accession>
<evidence type="ECO:0000313" key="11">
    <source>
        <dbReference type="EMBL" id="BAT31537.1"/>
    </source>
</evidence>
<dbReference type="InterPro" id="IPR036901">
    <property type="entry name" value="Asp/Orn_carbamoylTrfase_sf"/>
</dbReference>
<feature type="domain" description="Aspartate/ornithine carbamoyltransferase Asp/Orn-binding" evidence="9">
    <location>
        <begin position="162"/>
        <end position="307"/>
    </location>
</feature>
<comment type="function">
    <text evidence="1">Reversibly catalyzes the transfer of the carbamoyl group from carbamoyl phosphate (CP) to the N(epsilon) atom of ornithine (ORN) to produce L-citrulline.</text>
</comment>